<evidence type="ECO:0000313" key="3">
    <source>
        <dbReference type="Proteomes" id="UP000007581"/>
    </source>
</evidence>
<evidence type="ECO:0008006" key="4">
    <source>
        <dbReference type="Google" id="ProtNLM"/>
    </source>
</evidence>
<protein>
    <recommendedName>
        <fullName evidence="4">Tetratricopeptide repeat-like domain-containing protein</fullName>
    </recommendedName>
</protein>
<accession>A0ABM5MU06</accession>
<reference evidence="2" key="1">
    <citation type="submission" date="2012-03" db="EMBL/GenBank/DDBJ databases">
        <authorList>
            <person name="Johnson S.L."/>
            <person name="Sims D."/>
            <person name="Han S."/>
            <person name="Bruce D.C."/>
            <person name="Dasch G.A."/>
        </authorList>
    </citation>
    <scope>NUCLEOTIDE SEQUENCE [LARGE SCALE GENOMIC DNA]</scope>
    <source>
        <strain evidence="2">TH1527</strain>
    </source>
</reference>
<gene>
    <name evidence="2" type="ORF">RTTH1527_01085</name>
</gene>
<dbReference type="Proteomes" id="UP000007581">
    <property type="component" value="Chromosome"/>
</dbReference>
<dbReference type="Pfam" id="PF10858">
    <property type="entry name" value="DUF2659"/>
    <property type="match status" value="1"/>
</dbReference>
<evidence type="ECO:0000256" key="1">
    <source>
        <dbReference type="SAM" id="Phobius"/>
    </source>
</evidence>
<keyword evidence="1" id="KW-0812">Transmembrane</keyword>
<keyword evidence="1" id="KW-1133">Transmembrane helix</keyword>
<proteinExistence type="predicted"/>
<organism evidence="2 3">
    <name type="scientific">Rickettsia typhi str. TH1527</name>
    <dbReference type="NCBI Taxonomy" id="1003201"/>
    <lineage>
        <taxon>Bacteria</taxon>
        <taxon>Pseudomonadati</taxon>
        <taxon>Pseudomonadota</taxon>
        <taxon>Alphaproteobacteria</taxon>
        <taxon>Rickettsiales</taxon>
        <taxon>Rickettsiaceae</taxon>
        <taxon>Rickettsieae</taxon>
        <taxon>Rickettsia</taxon>
        <taxon>typhus group</taxon>
    </lineage>
</organism>
<dbReference type="EMBL" id="CP003397">
    <property type="protein sequence ID" value="AFE54082.1"/>
    <property type="molecule type" value="Genomic_DNA"/>
</dbReference>
<dbReference type="RefSeq" id="WP_011190691.1">
    <property type="nucleotide sequence ID" value="NC_017066.1"/>
</dbReference>
<keyword evidence="3" id="KW-1185">Reference proteome</keyword>
<evidence type="ECO:0000313" key="2">
    <source>
        <dbReference type="EMBL" id="AFE54082.1"/>
    </source>
</evidence>
<dbReference type="InterPro" id="IPR022588">
    <property type="entry name" value="DUF2659"/>
</dbReference>
<keyword evidence="1" id="KW-0472">Membrane</keyword>
<name>A0ABM5MU06_RICTP</name>
<feature type="transmembrane region" description="Helical" evidence="1">
    <location>
        <begin position="20"/>
        <end position="42"/>
    </location>
</feature>
<sequence>MTDILDEVLSDQNEEKRLIFFKKLVLIIIIISIVAITIMVIINNNKDNRIKNNKKNGDILVKTIGLDTTKANNELAFNTLENLVTSSNTKIKEIAALEQVALKISEKKYLEAKELLNKIIENKEYSEISTSYARISWCCIVLDDQNLDIQDKEKLQKYLDYFDDEKKPFWATATIIKSILDIKHNMKTQAEKNLKNLLASNNVSDLLKDQAKALLVNLSK</sequence>